<keyword evidence="11" id="KW-1185">Reference proteome</keyword>
<evidence type="ECO:0000256" key="3">
    <source>
        <dbReference type="ARBA" id="ARBA00022490"/>
    </source>
</evidence>
<evidence type="ECO:0000313" key="10">
    <source>
        <dbReference type="EMBL" id="NEZ45688.1"/>
    </source>
</evidence>
<dbReference type="GO" id="GO:0001514">
    <property type="term" value="P:selenocysteine incorporation"/>
    <property type="evidence" value="ECO:0007669"/>
    <property type="project" value="InterPro"/>
</dbReference>
<dbReference type="InterPro" id="IPR031157">
    <property type="entry name" value="G_TR_CS"/>
</dbReference>
<dbReference type="GO" id="GO:0003746">
    <property type="term" value="F:translation elongation factor activity"/>
    <property type="evidence" value="ECO:0007669"/>
    <property type="project" value="UniProtKB-KW"/>
</dbReference>
<dbReference type="PANTHER" id="PTHR43721:SF22">
    <property type="entry name" value="ELONGATION FACTOR TU, MITOCHONDRIAL"/>
    <property type="match status" value="1"/>
</dbReference>
<evidence type="ECO:0000259" key="9">
    <source>
        <dbReference type="PROSITE" id="PS51722"/>
    </source>
</evidence>
<dbReference type="Pfam" id="PF25461">
    <property type="entry name" value="Beta-barrel_SelB"/>
    <property type="match status" value="1"/>
</dbReference>
<dbReference type="NCBIfam" id="TIGR00231">
    <property type="entry name" value="small_GTP"/>
    <property type="match status" value="1"/>
</dbReference>
<dbReference type="SUPFAM" id="SSF46785">
    <property type="entry name" value="Winged helix' DNA-binding domain"/>
    <property type="match status" value="3"/>
</dbReference>
<dbReference type="InterPro" id="IPR009000">
    <property type="entry name" value="Transl_B-barrel_sf"/>
</dbReference>
<dbReference type="InterPro" id="IPR050055">
    <property type="entry name" value="EF-Tu_GTPase"/>
</dbReference>
<keyword evidence="5" id="KW-0648">Protein biosynthesis</keyword>
<evidence type="ECO:0000256" key="1">
    <source>
        <dbReference type="ARBA" id="ARBA00004496"/>
    </source>
</evidence>
<keyword evidence="4" id="KW-0547">Nucleotide-binding</keyword>
<dbReference type="Gene3D" id="1.10.10.10">
    <property type="entry name" value="Winged helix-like DNA-binding domain superfamily/Winged helix DNA-binding domain"/>
    <property type="match status" value="1"/>
</dbReference>
<dbReference type="PROSITE" id="PS51722">
    <property type="entry name" value="G_TR_2"/>
    <property type="match status" value="1"/>
</dbReference>
<evidence type="ECO:0000256" key="6">
    <source>
        <dbReference type="ARBA" id="ARBA00023134"/>
    </source>
</evidence>
<dbReference type="Gene3D" id="1.10.10.2770">
    <property type="match status" value="1"/>
</dbReference>
<dbReference type="Pfam" id="PF00009">
    <property type="entry name" value="GTP_EFTU"/>
    <property type="match status" value="1"/>
</dbReference>
<dbReference type="CDD" id="cd03696">
    <property type="entry name" value="SelB_II"/>
    <property type="match status" value="1"/>
</dbReference>
<dbReference type="AlphaFoldDB" id="A0A6M0R8X9"/>
<feature type="domain" description="Tr-type G" evidence="9">
    <location>
        <begin position="1"/>
        <end position="173"/>
    </location>
</feature>
<protein>
    <recommendedName>
        <fullName evidence="2">Selenocysteine-specific elongation factor</fullName>
    </recommendedName>
    <alternativeName>
        <fullName evidence="8">SelB translation factor</fullName>
    </alternativeName>
</protein>
<evidence type="ECO:0000256" key="5">
    <source>
        <dbReference type="ARBA" id="ARBA00022917"/>
    </source>
</evidence>
<dbReference type="Pfam" id="PF09107">
    <property type="entry name" value="WHD_3rd_SelB"/>
    <property type="match status" value="1"/>
</dbReference>
<accession>A0A6M0R8X9</accession>
<keyword evidence="6" id="KW-0342">GTP-binding</keyword>
<dbReference type="InterPro" id="IPR005225">
    <property type="entry name" value="Small_GTP-bd"/>
</dbReference>
<dbReference type="Pfam" id="PF03144">
    <property type="entry name" value="GTP_EFTU_D2"/>
    <property type="match status" value="1"/>
</dbReference>
<comment type="subcellular location">
    <subcellularLocation>
        <location evidence="1">Cytoplasm</location>
    </subcellularLocation>
</comment>
<sequence length="635" mass="72602">MKNVIIGTAGHIDHGKTTLIKALTGRETDTLREERDRGISINLGFTFFDLPSGKRAGIVDVPGHEKFIKNMLAGVSGIDIVLMVIAADEGVMPQTKEHLEILQLLNVKRGIIVLTKIDMVEKEWLDMVKEDIKEELKGTFLADAPMYPVSSKTKEGLEDLIKTIDNLTEKIDVKDIYGHFRLPVDRVFSITGFGTVVTGTVISGNIKEGQTVQIYPSKITAKVRGIEVHDKKTKEAEAGQRCALNLSNIKKSDINRGDIVSIENLMEPSMMIDCKLYYLKSASKPLENRQRVRLYNGTSEIICRVVILDKEVVNPGEEAYVQLRLEKPLTCQRNDRYVIRNYSPMVTIGGGTIIEPVAKKAKRFNDKYVEELKLKESGDTGNILEKTIEKLSGKFPSKEEILKALGKNEENINEQIEELLSSDKIISLKNGDKFVYAHNIFINTKLKEMEDILEQFHKNNPLKWGISKEEMRIKTLGKEVKPKTYDSVLKWLESKEKIKIHGKYVSKYDFDIVYTKEQEKIKDKIISEYKKGKYTPPKYDELFSKEQNKEEFKRVYEALLEEGILFKVNEECVLLTEFYNEAKERVTNFINENGSITVAQFRDMMNTSRKYSLAILEHFDGIKLTKRDGDKRTLF</sequence>
<dbReference type="RefSeq" id="WP_163248123.1">
    <property type="nucleotide sequence ID" value="NZ_SXDP01000001.1"/>
</dbReference>
<reference evidence="10 11" key="1">
    <citation type="submission" date="2019-04" db="EMBL/GenBank/DDBJ databases">
        <title>Genome sequencing of Clostridium botulinum Groups I-IV and Clostridium butyricum.</title>
        <authorList>
            <person name="Brunt J."/>
            <person name="Van Vliet A.H.M."/>
            <person name="Stringer S.C."/>
            <person name="Carter A.T."/>
            <person name="Peck M.W."/>
        </authorList>
    </citation>
    <scope>NUCLEOTIDE SEQUENCE [LARGE SCALE GENOMIC DNA]</scope>
    <source>
        <strain evidence="10 11">IFR 18/094</strain>
    </source>
</reference>
<dbReference type="InterPro" id="IPR004535">
    <property type="entry name" value="Transl_elong_SelB"/>
</dbReference>
<organism evidence="10 11">
    <name type="scientific">Clostridium niameyense</name>
    <dbReference type="NCBI Taxonomy" id="1622073"/>
    <lineage>
        <taxon>Bacteria</taxon>
        <taxon>Bacillati</taxon>
        <taxon>Bacillota</taxon>
        <taxon>Clostridia</taxon>
        <taxon>Eubacteriales</taxon>
        <taxon>Clostridiaceae</taxon>
        <taxon>Clostridium</taxon>
    </lineage>
</organism>
<dbReference type="GO" id="GO:0003924">
    <property type="term" value="F:GTPase activity"/>
    <property type="evidence" value="ECO:0007669"/>
    <property type="project" value="InterPro"/>
</dbReference>
<evidence type="ECO:0000256" key="7">
    <source>
        <dbReference type="ARBA" id="ARBA00025526"/>
    </source>
</evidence>
<proteinExistence type="predicted"/>
<dbReference type="InterPro" id="IPR015190">
    <property type="entry name" value="Elong_fac_SelB-wing-hlx_typ-2"/>
</dbReference>
<dbReference type="InterPro" id="IPR015191">
    <property type="entry name" value="SelB_WHD4"/>
</dbReference>
<dbReference type="SUPFAM" id="SSF50447">
    <property type="entry name" value="Translation proteins"/>
    <property type="match status" value="1"/>
</dbReference>
<dbReference type="Gene3D" id="2.40.30.10">
    <property type="entry name" value="Translation factors"/>
    <property type="match status" value="2"/>
</dbReference>
<comment type="caution">
    <text evidence="10">The sequence shown here is derived from an EMBL/GenBank/DDBJ whole genome shotgun (WGS) entry which is preliminary data.</text>
</comment>
<dbReference type="CDD" id="cd15491">
    <property type="entry name" value="selB_III"/>
    <property type="match status" value="1"/>
</dbReference>
<dbReference type="GO" id="GO:0005737">
    <property type="term" value="C:cytoplasm"/>
    <property type="evidence" value="ECO:0007669"/>
    <property type="project" value="UniProtKB-SubCell"/>
</dbReference>
<evidence type="ECO:0000256" key="2">
    <source>
        <dbReference type="ARBA" id="ARBA00015953"/>
    </source>
</evidence>
<dbReference type="PROSITE" id="PS00301">
    <property type="entry name" value="G_TR_1"/>
    <property type="match status" value="1"/>
</dbReference>
<dbReference type="PANTHER" id="PTHR43721">
    <property type="entry name" value="ELONGATION FACTOR TU-RELATED"/>
    <property type="match status" value="1"/>
</dbReference>
<dbReference type="GO" id="GO:0005525">
    <property type="term" value="F:GTP binding"/>
    <property type="evidence" value="ECO:0007669"/>
    <property type="project" value="UniProtKB-KW"/>
</dbReference>
<dbReference type="InterPro" id="IPR027417">
    <property type="entry name" value="P-loop_NTPase"/>
</dbReference>
<dbReference type="GO" id="GO:0003723">
    <property type="term" value="F:RNA binding"/>
    <property type="evidence" value="ECO:0007669"/>
    <property type="project" value="InterPro"/>
</dbReference>
<dbReference type="NCBIfam" id="TIGR00475">
    <property type="entry name" value="selB"/>
    <property type="match status" value="1"/>
</dbReference>
<dbReference type="InterPro" id="IPR009001">
    <property type="entry name" value="Transl_elong_EF1A/Init_IF2_C"/>
</dbReference>
<dbReference type="FunFam" id="2.40.30.10:FF:000020">
    <property type="entry name" value="Translation elongation factor EF-1"/>
    <property type="match status" value="1"/>
</dbReference>
<dbReference type="InterPro" id="IPR000795">
    <property type="entry name" value="T_Tr_GTP-bd_dom"/>
</dbReference>
<dbReference type="InterPro" id="IPR057335">
    <property type="entry name" value="Beta-barrel_SelB"/>
</dbReference>
<dbReference type="FunFam" id="3.40.50.300:FF:001064">
    <property type="entry name" value="Selenocysteine-specific translation elongation factor"/>
    <property type="match status" value="1"/>
</dbReference>
<dbReference type="SUPFAM" id="SSF50465">
    <property type="entry name" value="EF-Tu/eEF-1alpha/eIF2-gamma C-terminal domain"/>
    <property type="match status" value="1"/>
</dbReference>
<evidence type="ECO:0000313" key="11">
    <source>
        <dbReference type="Proteomes" id="UP000473885"/>
    </source>
</evidence>
<comment type="function">
    <text evidence="7">Translation factor necessary for the incorporation of selenocysteine into proteins. It probably replaces EF-Tu for the insertion of selenocysteine directed by the UGA codon. SelB binds GTP and GDP.</text>
</comment>
<dbReference type="InterPro" id="IPR004161">
    <property type="entry name" value="EFTu-like_2"/>
</dbReference>
<keyword evidence="3" id="KW-0963">Cytoplasm</keyword>
<dbReference type="Proteomes" id="UP000473885">
    <property type="component" value="Unassembled WGS sequence"/>
</dbReference>
<dbReference type="EMBL" id="SXDP01000001">
    <property type="protein sequence ID" value="NEZ45688.1"/>
    <property type="molecule type" value="Genomic_DNA"/>
</dbReference>
<dbReference type="InterPro" id="IPR036388">
    <property type="entry name" value="WH-like_DNA-bd_sf"/>
</dbReference>
<keyword evidence="10" id="KW-0251">Elongation factor</keyword>
<dbReference type="Gene3D" id="3.40.50.300">
    <property type="entry name" value="P-loop containing nucleotide triphosphate hydrolases"/>
    <property type="match status" value="1"/>
</dbReference>
<gene>
    <name evidence="10" type="primary">selB</name>
    <name evidence="10" type="ORF">FDF74_00515</name>
</gene>
<dbReference type="InterPro" id="IPR036390">
    <property type="entry name" value="WH_DNA-bd_sf"/>
</dbReference>
<evidence type="ECO:0000256" key="8">
    <source>
        <dbReference type="ARBA" id="ARBA00031615"/>
    </source>
</evidence>
<dbReference type="CDD" id="cd04171">
    <property type="entry name" value="SelB"/>
    <property type="match status" value="1"/>
</dbReference>
<dbReference type="PRINTS" id="PR00315">
    <property type="entry name" value="ELONGATNFCT"/>
</dbReference>
<dbReference type="Pfam" id="PF09106">
    <property type="entry name" value="WHD_2nd_SelB"/>
    <property type="match status" value="1"/>
</dbReference>
<dbReference type="SUPFAM" id="SSF52540">
    <property type="entry name" value="P-loop containing nucleoside triphosphate hydrolases"/>
    <property type="match status" value="1"/>
</dbReference>
<evidence type="ECO:0000256" key="4">
    <source>
        <dbReference type="ARBA" id="ARBA00022741"/>
    </source>
</evidence>
<name>A0A6M0R8X9_9CLOT</name>